<dbReference type="GO" id="GO:0065002">
    <property type="term" value="P:intracellular protein transmembrane transport"/>
    <property type="evidence" value="ECO:0007669"/>
    <property type="project" value="TreeGrafter"/>
</dbReference>
<dbReference type="RefSeq" id="WP_119351289.1">
    <property type="nucleotide sequence ID" value="NZ_JBFHKJ010000129.1"/>
</dbReference>
<feature type="compositionally biased region" description="Basic and acidic residues" evidence="6">
    <location>
        <begin position="1"/>
        <end position="13"/>
    </location>
</feature>
<accession>A0A399CZK3</accession>
<keyword evidence="2 5" id="KW-0812">Transmembrane</keyword>
<dbReference type="GO" id="GO:0009977">
    <property type="term" value="F:proton motive force dependent protein transmembrane transporter activity"/>
    <property type="evidence" value="ECO:0007669"/>
    <property type="project" value="TreeGrafter"/>
</dbReference>
<dbReference type="PANTHER" id="PTHR30371:SF0">
    <property type="entry name" value="SEC-INDEPENDENT PROTEIN TRANSLOCASE PROTEIN TATC, CHLOROPLASTIC-RELATED"/>
    <property type="match status" value="1"/>
</dbReference>
<dbReference type="AlphaFoldDB" id="A0A399CZK3"/>
<keyword evidence="5" id="KW-1003">Cell membrane</keyword>
<feature type="transmembrane region" description="Helical" evidence="5">
    <location>
        <begin position="113"/>
        <end position="134"/>
    </location>
</feature>
<comment type="function">
    <text evidence="5">Part of the twin-arginine translocation (Tat) system that transports large folded proteins containing a characteristic twin-arginine motif in their signal peptide across membranes.</text>
</comment>
<keyword evidence="5" id="KW-0653">Protein transport</keyword>
<dbReference type="PRINTS" id="PR01840">
    <property type="entry name" value="TATCFAMILY"/>
</dbReference>
<organism evidence="7 8">
    <name type="scientific">Mariniphaga sediminis</name>
    <dbReference type="NCBI Taxonomy" id="1628158"/>
    <lineage>
        <taxon>Bacteria</taxon>
        <taxon>Pseudomonadati</taxon>
        <taxon>Bacteroidota</taxon>
        <taxon>Bacteroidia</taxon>
        <taxon>Marinilabiliales</taxon>
        <taxon>Prolixibacteraceae</taxon>
        <taxon>Mariniphaga</taxon>
    </lineage>
</organism>
<evidence type="ECO:0000313" key="7">
    <source>
        <dbReference type="EMBL" id="RIH63831.1"/>
    </source>
</evidence>
<comment type="caution">
    <text evidence="7">The sequence shown here is derived from an EMBL/GenBank/DDBJ whole genome shotgun (WGS) entry which is preliminary data.</text>
</comment>
<keyword evidence="8" id="KW-1185">Reference proteome</keyword>
<evidence type="ECO:0000256" key="5">
    <source>
        <dbReference type="HAMAP-Rule" id="MF_00902"/>
    </source>
</evidence>
<feature type="region of interest" description="Disordered" evidence="6">
    <location>
        <begin position="1"/>
        <end position="22"/>
    </location>
</feature>
<evidence type="ECO:0000313" key="8">
    <source>
        <dbReference type="Proteomes" id="UP000266441"/>
    </source>
</evidence>
<protein>
    <recommendedName>
        <fullName evidence="5">Sec-independent protein translocase protein TatC</fullName>
    </recommendedName>
</protein>
<dbReference type="Pfam" id="PF00902">
    <property type="entry name" value="TatC"/>
    <property type="match status" value="1"/>
</dbReference>
<reference evidence="7 8" key="1">
    <citation type="journal article" date="2015" name="Int. J. Syst. Evol. Microbiol.">
        <title>Mariniphaga sediminis sp. nov., isolated from coastal sediment.</title>
        <authorList>
            <person name="Wang F.Q."/>
            <person name="Shen Q.Y."/>
            <person name="Chen G.J."/>
            <person name="Du Z.J."/>
        </authorList>
    </citation>
    <scope>NUCLEOTIDE SEQUENCE [LARGE SCALE GENOMIC DNA]</scope>
    <source>
        <strain evidence="7 8">SY21</strain>
    </source>
</reference>
<proteinExistence type="inferred from homology"/>
<keyword evidence="4 5" id="KW-0472">Membrane</keyword>
<evidence type="ECO:0000256" key="4">
    <source>
        <dbReference type="ARBA" id="ARBA00023136"/>
    </source>
</evidence>
<dbReference type="NCBIfam" id="TIGR00945">
    <property type="entry name" value="tatC"/>
    <property type="match status" value="1"/>
</dbReference>
<keyword evidence="5" id="KW-0811">Translocation</keyword>
<evidence type="ECO:0000256" key="1">
    <source>
        <dbReference type="ARBA" id="ARBA00004141"/>
    </source>
</evidence>
<feature type="transmembrane region" description="Helical" evidence="5">
    <location>
        <begin position="155"/>
        <end position="179"/>
    </location>
</feature>
<evidence type="ECO:0000256" key="3">
    <source>
        <dbReference type="ARBA" id="ARBA00022989"/>
    </source>
</evidence>
<dbReference type="InterPro" id="IPR002033">
    <property type="entry name" value="TatC"/>
</dbReference>
<evidence type="ECO:0000256" key="6">
    <source>
        <dbReference type="SAM" id="MobiDB-lite"/>
    </source>
</evidence>
<name>A0A399CZK3_9BACT</name>
<comment type="subcellular location">
    <subcellularLocation>
        <location evidence="5">Cell membrane</location>
        <topology evidence="5">Multi-pass membrane protein</topology>
    </subcellularLocation>
    <subcellularLocation>
        <location evidence="1">Membrane</location>
        <topology evidence="1">Multi-pass membrane protein</topology>
    </subcellularLocation>
</comment>
<dbReference type="OrthoDB" id="9777044at2"/>
<dbReference type="Proteomes" id="UP000266441">
    <property type="component" value="Unassembled WGS sequence"/>
</dbReference>
<evidence type="ECO:0000256" key="2">
    <source>
        <dbReference type="ARBA" id="ARBA00022692"/>
    </source>
</evidence>
<feature type="transmembrane region" description="Helical" evidence="5">
    <location>
        <begin position="199"/>
        <end position="225"/>
    </location>
</feature>
<comment type="subunit">
    <text evidence="5">Forms a complex with TatA.</text>
</comment>
<sequence length="293" mass="33802">MSEDTRQEEQQDKKGRRKNRQGVKSSYAEMSFLEHLEELRWHIIRSALAITIFAVIAFILKDFIFNTIILNPRTPDFWTNRMFALLADWSGTEALRINQKPLELISIKIAGQFMTHIWVSIIAGFIISSPVVFYEFWRFIKPALYENEKKYAGGAVFFTSFLFMLGILFGYYLIVPLSIHFLGTYNVSGDVTNQINLRSYIGSVTSISLAAGVVFLIPIFSYFLSKVGILTPQFMKTYRKHSYVVMLLLSAIITPPDVFSQIMVCFPLIFLYEIGILISRHVVKKREKEMDEV</sequence>
<gene>
    <name evidence="5 7" type="primary">tatC</name>
    <name evidence="7" type="ORF">D1164_18020</name>
</gene>
<keyword evidence="3 5" id="KW-1133">Transmembrane helix</keyword>
<dbReference type="HAMAP" id="MF_00902">
    <property type="entry name" value="TatC"/>
    <property type="match status" value="1"/>
</dbReference>
<keyword evidence="5" id="KW-0813">Transport</keyword>
<dbReference type="PANTHER" id="PTHR30371">
    <property type="entry name" value="SEC-INDEPENDENT PROTEIN TRANSLOCASE PROTEIN TATC"/>
    <property type="match status" value="1"/>
</dbReference>
<dbReference type="GO" id="GO:0043953">
    <property type="term" value="P:protein transport by the Tat complex"/>
    <property type="evidence" value="ECO:0007669"/>
    <property type="project" value="UniProtKB-UniRule"/>
</dbReference>
<comment type="similarity">
    <text evidence="5">Belongs to the TatC family.</text>
</comment>
<dbReference type="GO" id="GO:0033281">
    <property type="term" value="C:TAT protein transport complex"/>
    <property type="evidence" value="ECO:0007669"/>
    <property type="project" value="UniProtKB-UniRule"/>
</dbReference>
<dbReference type="EMBL" id="QWET01000016">
    <property type="protein sequence ID" value="RIH63831.1"/>
    <property type="molecule type" value="Genomic_DNA"/>
</dbReference>
<feature type="transmembrane region" description="Helical" evidence="5">
    <location>
        <begin position="47"/>
        <end position="69"/>
    </location>
</feature>
<feature type="transmembrane region" description="Helical" evidence="5">
    <location>
        <begin position="259"/>
        <end position="278"/>
    </location>
</feature>
<feature type="transmembrane region" description="Helical" evidence="5">
    <location>
        <begin position="237"/>
        <end position="253"/>
    </location>
</feature>